<protein>
    <submittedName>
        <fullName evidence="2">Uncharacterized protein</fullName>
    </submittedName>
</protein>
<sequence length="124" mass="12842">MFYGAGRDRLAGDPEEAERIGHAPPPWIVGAVSGTARAPCRSYAHSVAVQPDYAASAAVPWGIEAGDRTGAEGDALAGVDRPRFRPRPTEPNGPGGPDPAGRTGQGLTAPVPESRGSRPRRLPP</sequence>
<evidence type="ECO:0000256" key="1">
    <source>
        <dbReference type="SAM" id="MobiDB-lite"/>
    </source>
</evidence>
<organism evidence="2 3">
    <name type="scientific">Streptomyces spororaveus</name>
    <dbReference type="NCBI Taxonomy" id="284039"/>
    <lineage>
        <taxon>Bacteria</taxon>
        <taxon>Bacillati</taxon>
        <taxon>Actinomycetota</taxon>
        <taxon>Actinomycetes</taxon>
        <taxon>Kitasatosporales</taxon>
        <taxon>Streptomycetaceae</taxon>
        <taxon>Streptomyces</taxon>
    </lineage>
</organism>
<comment type="caution">
    <text evidence="2">The sequence shown here is derived from an EMBL/GenBank/DDBJ whole genome shotgun (WGS) entry which is preliminary data.</text>
</comment>
<evidence type="ECO:0000313" key="2">
    <source>
        <dbReference type="EMBL" id="GHI82608.1"/>
    </source>
</evidence>
<dbReference type="Proteomes" id="UP000608522">
    <property type="component" value="Unassembled WGS sequence"/>
</dbReference>
<feature type="region of interest" description="Disordered" evidence="1">
    <location>
        <begin position="65"/>
        <end position="124"/>
    </location>
</feature>
<name>A0ABQ3TQB1_9ACTN</name>
<dbReference type="EMBL" id="BNED01000009">
    <property type="protein sequence ID" value="GHI82608.1"/>
    <property type="molecule type" value="Genomic_DNA"/>
</dbReference>
<feature type="compositionally biased region" description="Basic and acidic residues" evidence="1">
    <location>
        <begin position="1"/>
        <end position="21"/>
    </location>
</feature>
<keyword evidence="3" id="KW-1185">Reference proteome</keyword>
<feature type="region of interest" description="Disordered" evidence="1">
    <location>
        <begin position="1"/>
        <end position="25"/>
    </location>
</feature>
<accession>A0ABQ3TQB1</accession>
<evidence type="ECO:0000313" key="3">
    <source>
        <dbReference type="Proteomes" id="UP000608522"/>
    </source>
</evidence>
<gene>
    <name evidence="2" type="ORF">Sspor_81690</name>
</gene>
<proteinExistence type="predicted"/>
<reference evidence="3" key="1">
    <citation type="submission" date="2023-07" db="EMBL/GenBank/DDBJ databases">
        <title>Whole genome shotgun sequence of Streptomyces spororaveus NBRC 15456.</title>
        <authorList>
            <person name="Komaki H."/>
            <person name="Tamura T."/>
        </authorList>
    </citation>
    <scope>NUCLEOTIDE SEQUENCE [LARGE SCALE GENOMIC DNA]</scope>
    <source>
        <strain evidence="3">NBRC 15456</strain>
    </source>
</reference>